<organism evidence="8 9">
    <name type="scientific">Myceligenerans crystallogenes</name>
    <dbReference type="NCBI Taxonomy" id="316335"/>
    <lineage>
        <taxon>Bacteria</taxon>
        <taxon>Bacillati</taxon>
        <taxon>Actinomycetota</taxon>
        <taxon>Actinomycetes</taxon>
        <taxon>Micrococcales</taxon>
        <taxon>Promicromonosporaceae</taxon>
        <taxon>Myceligenerans</taxon>
    </lineage>
</organism>
<reference evidence="9" key="1">
    <citation type="journal article" date="2019" name="Int. J. Syst. Evol. Microbiol.">
        <title>The Global Catalogue of Microorganisms (GCM) 10K type strain sequencing project: providing services to taxonomists for standard genome sequencing and annotation.</title>
        <authorList>
            <consortium name="The Broad Institute Genomics Platform"/>
            <consortium name="The Broad Institute Genome Sequencing Center for Infectious Disease"/>
            <person name="Wu L."/>
            <person name="Ma J."/>
        </authorList>
    </citation>
    <scope>NUCLEOTIDE SEQUENCE [LARGE SCALE GENOMIC DNA]</scope>
    <source>
        <strain evidence="9">JCM 14326</strain>
    </source>
</reference>
<evidence type="ECO:0000313" key="9">
    <source>
        <dbReference type="Proteomes" id="UP001501094"/>
    </source>
</evidence>
<gene>
    <name evidence="8" type="ORF">GCM10009751_19240</name>
</gene>
<dbReference type="InterPro" id="IPR007627">
    <property type="entry name" value="RNA_pol_sigma70_r2"/>
</dbReference>
<comment type="similarity">
    <text evidence="1">Belongs to the sigma-70 factor family. ECF subfamily.</text>
</comment>
<keyword evidence="4" id="KW-0238">DNA-binding</keyword>
<dbReference type="SUPFAM" id="SSF88946">
    <property type="entry name" value="Sigma2 domain of RNA polymerase sigma factors"/>
    <property type="match status" value="1"/>
</dbReference>
<dbReference type="Gene3D" id="1.10.10.10">
    <property type="entry name" value="Winged helix-like DNA-binding domain superfamily/Winged helix DNA-binding domain"/>
    <property type="match status" value="1"/>
</dbReference>
<dbReference type="InterPro" id="IPR013249">
    <property type="entry name" value="RNA_pol_sigma70_r4_t2"/>
</dbReference>
<comment type="caution">
    <text evidence="8">The sequence shown here is derived from an EMBL/GenBank/DDBJ whole genome shotgun (WGS) entry which is preliminary data.</text>
</comment>
<proteinExistence type="inferred from homology"/>
<evidence type="ECO:0000256" key="1">
    <source>
        <dbReference type="ARBA" id="ARBA00010641"/>
    </source>
</evidence>
<accession>A0ABP4ZKR2</accession>
<dbReference type="SUPFAM" id="SSF88659">
    <property type="entry name" value="Sigma3 and sigma4 domains of RNA polymerase sigma factors"/>
    <property type="match status" value="1"/>
</dbReference>
<evidence type="ECO:0000256" key="4">
    <source>
        <dbReference type="ARBA" id="ARBA00023125"/>
    </source>
</evidence>
<evidence type="ECO:0008006" key="10">
    <source>
        <dbReference type="Google" id="ProtNLM"/>
    </source>
</evidence>
<dbReference type="InterPro" id="IPR036388">
    <property type="entry name" value="WH-like_DNA-bd_sf"/>
</dbReference>
<keyword evidence="2" id="KW-0805">Transcription regulation</keyword>
<feature type="domain" description="RNA polymerase sigma-70 region 2" evidence="6">
    <location>
        <begin position="23"/>
        <end position="86"/>
    </location>
</feature>
<dbReference type="Proteomes" id="UP001501094">
    <property type="component" value="Unassembled WGS sequence"/>
</dbReference>
<evidence type="ECO:0000256" key="3">
    <source>
        <dbReference type="ARBA" id="ARBA00023082"/>
    </source>
</evidence>
<dbReference type="NCBIfam" id="TIGR02937">
    <property type="entry name" value="sigma70-ECF"/>
    <property type="match status" value="1"/>
</dbReference>
<evidence type="ECO:0000313" key="8">
    <source>
        <dbReference type="EMBL" id="GAA1861673.1"/>
    </source>
</evidence>
<evidence type="ECO:0000259" key="6">
    <source>
        <dbReference type="Pfam" id="PF04542"/>
    </source>
</evidence>
<protein>
    <recommendedName>
        <fullName evidence="10">RNA polymerase sigma-70 factor, ECF subfamily</fullName>
    </recommendedName>
</protein>
<dbReference type="InterPro" id="IPR014284">
    <property type="entry name" value="RNA_pol_sigma-70_dom"/>
</dbReference>
<dbReference type="PANTHER" id="PTHR43133">
    <property type="entry name" value="RNA POLYMERASE ECF-TYPE SIGMA FACTO"/>
    <property type="match status" value="1"/>
</dbReference>
<dbReference type="EMBL" id="BAAANL010000003">
    <property type="protein sequence ID" value="GAA1861673.1"/>
    <property type="molecule type" value="Genomic_DNA"/>
</dbReference>
<sequence>MNKLRGLPGGDPPPDDDRVTTLWRDHAWRVQAYAMRHADPHDAQEVVAETYLVAIRRLDDVPADPLAWLLVVARNILRNQQRAAGRRRSAEAALAGLARVARTDGADEVVSQRDALLTALSRLAPKEREALLLTGWDGLAPDDAARVAGCTKAAFKMRLSRA</sequence>
<keyword evidence="5" id="KW-0804">Transcription</keyword>
<dbReference type="InterPro" id="IPR013324">
    <property type="entry name" value="RNA_pol_sigma_r3/r4-like"/>
</dbReference>
<dbReference type="PANTHER" id="PTHR43133:SF8">
    <property type="entry name" value="RNA POLYMERASE SIGMA FACTOR HI_1459-RELATED"/>
    <property type="match status" value="1"/>
</dbReference>
<dbReference type="InterPro" id="IPR039425">
    <property type="entry name" value="RNA_pol_sigma-70-like"/>
</dbReference>
<evidence type="ECO:0000259" key="7">
    <source>
        <dbReference type="Pfam" id="PF08281"/>
    </source>
</evidence>
<dbReference type="Pfam" id="PF08281">
    <property type="entry name" value="Sigma70_r4_2"/>
    <property type="match status" value="1"/>
</dbReference>
<feature type="domain" description="RNA polymerase sigma factor 70 region 4 type 2" evidence="7">
    <location>
        <begin position="114"/>
        <end position="162"/>
    </location>
</feature>
<evidence type="ECO:0000256" key="2">
    <source>
        <dbReference type="ARBA" id="ARBA00023015"/>
    </source>
</evidence>
<dbReference type="RefSeq" id="WP_344102011.1">
    <property type="nucleotide sequence ID" value="NZ_BAAANL010000003.1"/>
</dbReference>
<dbReference type="Gene3D" id="1.10.1740.10">
    <property type="match status" value="1"/>
</dbReference>
<evidence type="ECO:0000256" key="5">
    <source>
        <dbReference type="ARBA" id="ARBA00023163"/>
    </source>
</evidence>
<dbReference type="InterPro" id="IPR013325">
    <property type="entry name" value="RNA_pol_sigma_r2"/>
</dbReference>
<dbReference type="Pfam" id="PF04542">
    <property type="entry name" value="Sigma70_r2"/>
    <property type="match status" value="1"/>
</dbReference>
<keyword evidence="3" id="KW-0731">Sigma factor</keyword>
<keyword evidence="9" id="KW-1185">Reference proteome</keyword>
<name>A0ABP4ZKR2_9MICO</name>